<organism evidence="1 2">
    <name type="scientific">Mixta hanseatica</name>
    <dbReference type="NCBI Taxonomy" id="2872648"/>
    <lineage>
        <taxon>Bacteria</taxon>
        <taxon>Pseudomonadati</taxon>
        <taxon>Pseudomonadota</taxon>
        <taxon>Gammaproteobacteria</taxon>
        <taxon>Enterobacterales</taxon>
        <taxon>Erwiniaceae</taxon>
        <taxon>Mixta</taxon>
    </lineage>
</organism>
<gene>
    <name evidence="1" type="ORF">K6958_10675</name>
</gene>
<protein>
    <recommendedName>
        <fullName evidence="3">DNA-binding protein</fullName>
    </recommendedName>
</protein>
<keyword evidence="2" id="KW-1185">Reference proteome</keyword>
<proteinExistence type="predicted"/>
<dbReference type="EMBL" id="CP082904">
    <property type="protein sequence ID" value="UQY42428.1"/>
    <property type="molecule type" value="Genomic_DNA"/>
</dbReference>
<sequence>MWFTLAEVEKMTRASTTQLQQAMVSGQLNGRITQRGEIEIELSSVLRLFVGSQAGASDVDEMSQRLDKEWNVLWHRRNAC</sequence>
<name>A0ABY4R5H0_9GAMM</name>
<evidence type="ECO:0000313" key="2">
    <source>
        <dbReference type="Proteomes" id="UP001056635"/>
    </source>
</evidence>
<evidence type="ECO:0000313" key="1">
    <source>
        <dbReference type="EMBL" id="UQY42428.1"/>
    </source>
</evidence>
<reference evidence="1" key="1">
    <citation type="submission" date="2021-09" db="EMBL/GenBank/DDBJ databases">
        <title>First case of bloodstream infection caused by Mixta hanseatica sp. nov., a member of the Erwiniaceae family.</title>
        <authorList>
            <person name="Both A."/>
            <person name="Huang J."/>
            <person name="Wenzel P."/>
            <person name="Aepfelbacher M."/>
            <person name="Rohde H."/>
            <person name="Christner M."/>
            <person name="Hentschke M."/>
        </authorList>
    </citation>
    <scope>NUCLEOTIDE SEQUENCE</scope>
    <source>
        <strain evidence="1">X22927</strain>
    </source>
</reference>
<evidence type="ECO:0008006" key="3">
    <source>
        <dbReference type="Google" id="ProtNLM"/>
    </source>
</evidence>
<dbReference type="RefSeq" id="WP_249891093.1">
    <property type="nucleotide sequence ID" value="NZ_CP082904.1"/>
</dbReference>
<dbReference type="Proteomes" id="UP001056635">
    <property type="component" value="Chromosome"/>
</dbReference>
<accession>A0ABY4R5H0</accession>